<comment type="caution">
    <text evidence="3">The sequence shown here is derived from an EMBL/GenBank/DDBJ whole genome shotgun (WGS) entry which is preliminary data.</text>
</comment>
<reference evidence="3" key="1">
    <citation type="submission" date="2023-10" db="EMBL/GenBank/DDBJ databases">
        <authorList>
            <person name="Chen Y."/>
            <person name="Shah S."/>
            <person name="Dougan E. K."/>
            <person name="Thang M."/>
            <person name="Chan C."/>
        </authorList>
    </citation>
    <scope>NUCLEOTIDE SEQUENCE [LARGE SCALE GENOMIC DNA]</scope>
</reference>
<dbReference type="Pfam" id="PF07059">
    <property type="entry name" value="EDR2_C"/>
    <property type="match status" value="1"/>
</dbReference>
<protein>
    <recommendedName>
        <fullName evidence="2">Protein ENHANCED DISEASE RESISTANCE 2 C-terminal domain-containing protein</fullName>
    </recommendedName>
</protein>
<organism evidence="3 4">
    <name type="scientific">Prorocentrum cordatum</name>
    <dbReference type="NCBI Taxonomy" id="2364126"/>
    <lineage>
        <taxon>Eukaryota</taxon>
        <taxon>Sar</taxon>
        <taxon>Alveolata</taxon>
        <taxon>Dinophyceae</taxon>
        <taxon>Prorocentrales</taxon>
        <taxon>Prorocentraceae</taxon>
        <taxon>Prorocentrum</taxon>
    </lineage>
</organism>
<evidence type="ECO:0000256" key="1">
    <source>
        <dbReference type="SAM" id="MobiDB-lite"/>
    </source>
</evidence>
<gene>
    <name evidence="3" type="ORF">PCOR1329_LOCUS67789</name>
</gene>
<sequence length="300" mass="30717">MIAACLVPSLAAQGAPRATRTAFGPQRPSSPRPCGPAQGGAPDPSAAAAAAGPLALSALVAERLALAGDPAGADGPPAAGLASWAEGDAALFRLRRGPRYRALRRKGPAGTPLYRCVGADVVRGGAQIRSALSQLRGRAGPGGAADAARAPAPLPRFVLVNFQVPHQAGPVYGDHPPGDTGTSVLLFFEVRPEAASLSRSLDAAPAGVRLLARFLREGGHPKAEGTMVSSCFKAVGVLENLECLDIPAFMMPAVRAFNGKPVLVEKESQRYTLGPDVVELATSGASTPWHGRCCAAWEAS</sequence>
<keyword evidence="4" id="KW-1185">Reference proteome</keyword>
<name>A0ABN9WN23_9DINO</name>
<dbReference type="EMBL" id="CAUYUJ010018804">
    <property type="protein sequence ID" value="CAK0886446.1"/>
    <property type="molecule type" value="Genomic_DNA"/>
</dbReference>
<feature type="compositionally biased region" description="Low complexity" evidence="1">
    <location>
        <begin position="35"/>
        <end position="47"/>
    </location>
</feature>
<evidence type="ECO:0000313" key="3">
    <source>
        <dbReference type="EMBL" id="CAK0886446.1"/>
    </source>
</evidence>
<proteinExistence type="predicted"/>
<accession>A0ABN9WN23</accession>
<feature type="region of interest" description="Disordered" evidence="1">
    <location>
        <begin position="16"/>
        <end position="47"/>
    </location>
</feature>
<evidence type="ECO:0000313" key="4">
    <source>
        <dbReference type="Proteomes" id="UP001189429"/>
    </source>
</evidence>
<dbReference type="Proteomes" id="UP001189429">
    <property type="component" value="Unassembled WGS sequence"/>
</dbReference>
<evidence type="ECO:0000259" key="2">
    <source>
        <dbReference type="Pfam" id="PF07059"/>
    </source>
</evidence>
<feature type="domain" description="Protein ENHANCED DISEASE RESISTANCE 2 C-terminal" evidence="2">
    <location>
        <begin position="84"/>
        <end position="280"/>
    </location>
</feature>
<dbReference type="InterPro" id="IPR009769">
    <property type="entry name" value="EDR2_C"/>
</dbReference>